<feature type="chain" id="PRO_5020706308" description="T9SS C-terminal target domain-containing protein" evidence="1">
    <location>
        <begin position="23"/>
        <end position="466"/>
    </location>
</feature>
<evidence type="ECO:0000313" key="2">
    <source>
        <dbReference type="EMBL" id="TDD78469.1"/>
    </source>
</evidence>
<dbReference type="PANTHER" id="PTHR41339">
    <property type="entry name" value="LIPL48"/>
    <property type="match status" value="1"/>
</dbReference>
<gene>
    <name evidence="2" type="ORF">E0F89_02215</name>
</gene>
<sequence>MKKNLILMASLLSAVITLNSCSNDDNPIVVDVTPPTVTPSGPVELTGDLTTRTLTKDKKYLIKGQVFVRSGAVLTIEPGTTIYGDKATKGTLVIDRGGKIIAEGTATAPIVFTSALAAGTRDRGDWGGLVILGNAPVNQPDPAIEGITPAVIFGGTNNADNSGILKYVRVEFAGIELTPNNETNSITLGGVGSGTQMDYCQVSFGGDDGFEWFGGSINSKYLVAFAMWDDCFDVDYGFTGKVQFGVSVRYGSYADQSGSNIFETDNGPNDNLTTLITTGVFSNITGVGPRITNTQSVNGNYQHALDLRRRTALTIANSAFVGMPRGLRMNQQSVVDNYVAGTGALLNNIMVAPTTTFSVGTGMVATATTVEALWNTTNETIVNTDLAAVYLTLGLNTNIFFGTNTSTGYASNPDFRVTTGTLTTGASFTNPKLADAFFTKIAYRGAFGTTDWTDGWAEFNPVTKVY</sequence>
<dbReference type="AlphaFoldDB" id="A0A4R5B1H7"/>
<keyword evidence="1" id="KW-0732">Signal</keyword>
<dbReference type="Proteomes" id="UP000295278">
    <property type="component" value="Unassembled WGS sequence"/>
</dbReference>
<reference evidence="2 3" key="1">
    <citation type="submission" date="2019-03" db="EMBL/GenBank/DDBJ databases">
        <title>Flavobacterium AT-3-2 sp. nov., isolated from arctic soil.</title>
        <authorList>
            <person name="Chaudhary D.K."/>
        </authorList>
    </citation>
    <scope>NUCLEOTIDE SEQUENCE [LARGE SCALE GENOMIC DNA]</scope>
    <source>
        <strain evidence="2 3">AT-3-2</strain>
    </source>
</reference>
<dbReference type="RefSeq" id="WP_131908226.1">
    <property type="nucleotide sequence ID" value="NZ_SMFM01000001.1"/>
</dbReference>
<organism evidence="2 3">
    <name type="scientific">Flavobacterium caseinilyticum</name>
    <dbReference type="NCBI Taxonomy" id="2541732"/>
    <lineage>
        <taxon>Bacteria</taxon>
        <taxon>Pseudomonadati</taxon>
        <taxon>Bacteroidota</taxon>
        <taxon>Flavobacteriia</taxon>
        <taxon>Flavobacteriales</taxon>
        <taxon>Flavobacteriaceae</taxon>
        <taxon>Flavobacterium</taxon>
    </lineage>
</organism>
<feature type="signal peptide" evidence="1">
    <location>
        <begin position="1"/>
        <end position="22"/>
    </location>
</feature>
<proteinExistence type="predicted"/>
<dbReference type="OrthoDB" id="1521716at2"/>
<evidence type="ECO:0000313" key="3">
    <source>
        <dbReference type="Proteomes" id="UP000295278"/>
    </source>
</evidence>
<comment type="caution">
    <text evidence="2">The sequence shown here is derived from an EMBL/GenBank/DDBJ whole genome shotgun (WGS) entry which is preliminary data.</text>
</comment>
<evidence type="ECO:0000256" key="1">
    <source>
        <dbReference type="SAM" id="SignalP"/>
    </source>
</evidence>
<evidence type="ECO:0008006" key="4">
    <source>
        <dbReference type="Google" id="ProtNLM"/>
    </source>
</evidence>
<dbReference type="EMBL" id="SMFM01000001">
    <property type="protein sequence ID" value="TDD78469.1"/>
    <property type="molecule type" value="Genomic_DNA"/>
</dbReference>
<accession>A0A4R5B1H7</accession>
<keyword evidence="3" id="KW-1185">Reference proteome</keyword>
<name>A0A4R5B1H7_9FLAO</name>
<protein>
    <recommendedName>
        <fullName evidence="4">T9SS C-terminal target domain-containing protein</fullName>
    </recommendedName>
</protein>
<dbReference type="PANTHER" id="PTHR41339:SF1">
    <property type="entry name" value="SECRETED PROTEIN"/>
    <property type="match status" value="1"/>
</dbReference>